<sequence>MASKMQWDKSFQIKTYDPTHTCKEWHHENRTITSSFIARKYLNEIGSNRNDSLADFRDRVNVDLRAKVTLSQVKRTKNKAISILDGDIKDQFKMMWDYCNEMDRTNPESTIHMKFTDNEVPGQPYRFQRIYICFAACKFGFKAGCRKVIGVDGFWLKGPMYGTQLLSAVEIDDPNDAVWCNEKEPSQWTMAYFSSNAQSDVLLNNLCEVYNSMILDTRDKPILTLLEKLRYLLMARMLANREKAEQWNLGDVCPKIEDILLKNQKAAGEYIPRKSNQWNYEIIGASIMDNWEVDLEKRTCSCRKWSLTGIPASTQLQLFGLIEKTFLIMSMIPTRILTSIKRGRKQKKRRKEADEVGASRTTMKRKQKSLDCSTCHKTGHNKRTCKTKDVQPETTTSVRDKLPFLRKPGDVWCNFGVYFWSFSCAALESIFGAFLVQFWILVLSGGGVEASLMSI</sequence>
<evidence type="ECO:0000313" key="2">
    <source>
        <dbReference type="RefSeq" id="XP_015072654.1"/>
    </source>
</evidence>
<keyword evidence="1" id="KW-1185">Reference proteome</keyword>
<dbReference type="PANTHER" id="PTHR31973">
    <property type="entry name" value="POLYPROTEIN, PUTATIVE-RELATED"/>
    <property type="match status" value="1"/>
</dbReference>
<gene>
    <name evidence="2" type="primary">LOC107016822</name>
</gene>
<reference evidence="1" key="1">
    <citation type="journal article" date="2014" name="Nat. Genet.">
        <title>The genome of the stress-tolerant wild tomato species Solanum pennellii.</title>
        <authorList>
            <person name="Bolger A."/>
            <person name="Scossa F."/>
            <person name="Bolger M.E."/>
            <person name="Lanz C."/>
            <person name="Maumus F."/>
            <person name="Tohge T."/>
            <person name="Quesneville H."/>
            <person name="Alseekh S."/>
            <person name="Sorensen I."/>
            <person name="Lichtenstein G."/>
            <person name="Fich E.A."/>
            <person name="Conte M."/>
            <person name="Keller H."/>
            <person name="Schneeberger K."/>
            <person name="Schwacke R."/>
            <person name="Ofner I."/>
            <person name="Vrebalov J."/>
            <person name="Xu Y."/>
            <person name="Osorio S."/>
            <person name="Aflitos S.A."/>
            <person name="Schijlen E."/>
            <person name="Jimenez-Gomez J.M."/>
            <person name="Ryngajllo M."/>
            <person name="Kimura S."/>
            <person name="Kumar R."/>
            <person name="Koenig D."/>
            <person name="Headland L.R."/>
            <person name="Maloof J.N."/>
            <person name="Sinha N."/>
            <person name="van Ham R.C."/>
            <person name="Lankhorst R.K."/>
            <person name="Mao L."/>
            <person name="Vogel A."/>
            <person name="Arsova B."/>
            <person name="Panstruga R."/>
            <person name="Fei Z."/>
            <person name="Rose J.K."/>
            <person name="Zamir D."/>
            <person name="Carrari F."/>
            <person name="Giovannoni J.J."/>
            <person name="Weigel D."/>
            <person name="Usadel B."/>
            <person name="Fernie A.R."/>
        </authorList>
    </citation>
    <scope>NUCLEOTIDE SEQUENCE [LARGE SCALE GENOMIC DNA]</scope>
    <source>
        <strain evidence="1">cv. LA0716</strain>
    </source>
</reference>
<dbReference type="Proteomes" id="UP000694930">
    <property type="component" value="Chromosome 4"/>
</dbReference>
<accession>A0ABM1GL35</accession>
<dbReference type="GeneID" id="107016822"/>
<proteinExistence type="predicted"/>
<evidence type="ECO:0000313" key="1">
    <source>
        <dbReference type="Proteomes" id="UP000694930"/>
    </source>
</evidence>
<dbReference type="PANTHER" id="PTHR31973:SF191">
    <property type="entry name" value="OS05G0489400 PROTEIN"/>
    <property type="match status" value="1"/>
</dbReference>
<reference evidence="2" key="2">
    <citation type="submission" date="2025-08" db="UniProtKB">
        <authorList>
            <consortium name="RefSeq"/>
        </authorList>
    </citation>
    <scope>IDENTIFICATION</scope>
</reference>
<protein>
    <submittedName>
        <fullName evidence="2">Uncharacterized protein LOC107016822</fullName>
    </submittedName>
</protein>
<dbReference type="RefSeq" id="XP_015072654.1">
    <property type="nucleotide sequence ID" value="XM_015217168.1"/>
</dbReference>
<name>A0ABM1GL35_SOLPN</name>
<organism evidence="1 2">
    <name type="scientific">Solanum pennellii</name>
    <name type="common">Tomato</name>
    <name type="synonym">Lycopersicon pennellii</name>
    <dbReference type="NCBI Taxonomy" id="28526"/>
    <lineage>
        <taxon>Eukaryota</taxon>
        <taxon>Viridiplantae</taxon>
        <taxon>Streptophyta</taxon>
        <taxon>Embryophyta</taxon>
        <taxon>Tracheophyta</taxon>
        <taxon>Spermatophyta</taxon>
        <taxon>Magnoliopsida</taxon>
        <taxon>eudicotyledons</taxon>
        <taxon>Gunneridae</taxon>
        <taxon>Pentapetalae</taxon>
        <taxon>asterids</taxon>
        <taxon>lamiids</taxon>
        <taxon>Solanales</taxon>
        <taxon>Solanaceae</taxon>
        <taxon>Solanoideae</taxon>
        <taxon>Solaneae</taxon>
        <taxon>Solanum</taxon>
        <taxon>Solanum subgen. Lycopersicon</taxon>
    </lineage>
</organism>